<accession>A0ACA9XZZ4</accession>
<gene>
    <name evidence="1" type="ORF">CLIB1444_01S01662</name>
</gene>
<comment type="caution">
    <text evidence="1">The sequence shown here is derived from an EMBL/GenBank/DDBJ whole genome shotgun (WGS) entry which is preliminary data.</text>
</comment>
<sequence>MSRISVKAVRQIRFNSNTPLYLNPHTWENLPADRIFELHNLRKDALKENYNPNDEERRAILSTFQDLSKVKPTLDYVYEIDNFKERFMNNTPARLRGLPPKRSNVNVVPSTKTLHDERRKDHLNKVMAFEMPLLAKYRQPYTPKTNKETPIKLTYHSDFSNDSNNSNRKVTLTVALKDLALNEKQQKKFIILSGNKINHETNILKFSVDESEQPTQNARIIVERFNKLVEAAKDLTDDFADIPIDIRSTKMKKKLPVFPKEWKKPQDAPIVSHNITRKLVDLVKSKKDDSYVSTFKP</sequence>
<evidence type="ECO:0000313" key="1">
    <source>
        <dbReference type="EMBL" id="CAH6718214.1"/>
    </source>
</evidence>
<keyword evidence="2" id="KW-1185">Reference proteome</keyword>
<evidence type="ECO:0000313" key="2">
    <source>
        <dbReference type="Proteomes" id="UP001152531"/>
    </source>
</evidence>
<proteinExistence type="predicted"/>
<keyword evidence="1" id="KW-0687">Ribonucleoprotein</keyword>
<dbReference type="EMBL" id="CALSDN010000001">
    <property type="protein sequence ID" value="CAH6718214.1"/>
    <property type="molecule type" value="Genomic_DNA"/>
</dbReference>
<organism evidence="1 2">
    <name type="scientific">[Candida] jaroonii</name>
    <dbReference type="NCBI Taxonomy" id="467808"/>
    <lineage>
        <taxon>Eukaryota</taxon>
        <taxon>Fungi</taxon>
        <taxon>Dikarya</taxon>
        <taxon>Ascomycota</taxon>
        <taxon>Saccharomycotina</taxon>
        <taxon>Pichiomycetes</taxon>
        <taxon>Debaryomycetaceae</taxon>
        <taxon>Yamadazyma</taxon>
    </lineage>
</organism>
<protein>
    <submittedName>
        <fullName evidence="1">37S ribosomal protein S24, mitochondrial</fullName>
    </submittedName>
</protein>
<keyword evidence="1" id="KW-0689">Ribosomal protein</keyword>
<reference evidence="1" key="1">
    <citation type="submission" date="2022-06" db="EMBL/GenBank/DDBJ databases">
        <authorList>
            <person name="Legras J.-L."/>
            <person name="Devillers H."/>
            <person name="Grondin C."/>
        </authorList>
    </citation>
    <scope>NUCLEOTIDE SEQUENCE</scope>
    <source>
        <strain evidence="1">CLIB 1444</strain>
    </source>
</reference>
<dbReference type="Proteomes" id="UP001152531">
    <property type="component" value="Unassembled WGS sequence"/>
</dbReference>
<name>A0ACA9XZZ4_9ASCO</name>